<protein>
    <recommendedName>
        <fullName evidence="2">RAMA domain-containing protein</fullName>
    </recommendedName>
</protein>
<dbReference type="Proteomes" id="UP000276899">
    <property type="component" value="Chromosome"/>
</dbReference>
<accession>A0A448KBM5</accession>
<sequence>MTRKGFWFMAMYELDGNHLLPVRLGRAADDDTRARSLGAVRRQIVDVLRRPLFPLEWNQIEGGESLTALDATGQVVLVEVVESLGAAEVMAAMSRLTAMAGLGRRELANRYGNGVVAFREDWSEFREAMPAQVEAGPRLTFLTTAVKADVRAGLAVLMSSGVELYEVDVRVVDEARVVVVVEQVEDGALGAGGPLLVARAPRPELTGSGSRAIDPASQASRSEPVTGPIEMVAPKQEQPQGEETVVMPVGEKGKEPAPVVASTPEAPEAHSGAARAGLLGLGRSQGRRHARSAAAEVASPGRRERAVSAVTPPEPGSEAAPAARSGQAPSVTAASAKNTVSTGSAVSAGSAGSTGSAARTEPRTGAATEVKTPGRSASAEGAEGAAREAVPPRTAPGRRAHSAGAARQEAVVTHGAHAAMPVPAPATDAERADGAGDRAAARAAGARASEPQGPGIAPVQVLGTPSGSPVSVTRVTPRQGAGVWDQRPDEEQVGVEDAENRAAAGKPTPGSAQAAADLAAIAAGFERPKRIIWQGLRRGIYHEATLSSKGVIALVDGRTFTDPSAAANAAQGVDDADGWRVWRLGVRGPQLGELREALPERE</sequence>
<feature type="compositionally biased region" description="Low complexity" evidence="1">
    <location>
        <begin position="316"/>
        <end position="326"/>
    </location>
</feature>
<evidence type="ECO:0000313" key="3">
    <source>
        <dbReference type="EMBL" id="VEG74339.1"/>
    </source>
</evidence>
<gene>
    <name evidence="3" type="ORF">NCTC11923_00973</name>
</gene>
<feature type="compositionally biased region" description="Low complexity" evidence="1">
    <location>
        <begin position="339"/>
        <end position="358"/>
    </location>
</feature>
<organism evidence="3 4">
    <name type="scientific">Actinomyces slackii</name>
    <dbReference type="NCBI Taxonomy" id="52774"/>
    <lineage>
        <taxon>Bacteria</taxon>
        <taxon>Bacillati</taxon>
        <taxon>Actinomycetota</taxon>
        <taxon>Actinomycetes</taxon>
        <taxon>Actinomycetales</taxon>
        <taxon>Actinomycetaceae</taxon>
        <taxon>Actinomyces</taxon>
    </lineage>
</organism>
<dbReference type="STRING" id="1278298.GCA_000428685_02401"/>
<feature type="domain" description="RAMA" evidence="2">
    <location>
        <begin position="521"/>
        <end position="600"/>
    </location>
</feature>
<name>A0A448KBM5_9ACTO</name>
<dbReference type="Pfam" id="PF18755">
    <property type="entry name" value="RAMA"/>
    <property type="match status" value="1"/>
</dbReference>
<feature type="region of interest" description="Disordered" evidence="1">
    <location>
        <begin position="200"/>
        <end position="225"/>
    </location>
</feature>
<feature type="compositionally biased region" description="Basic and acidic residues" evidence="1">
    <location>
        <begin position="428"/>
        <end position="440"/>
    </location>
</feature>
<reference evidence="3 4" key="1">
    <citation type="submission" date="2018-12" db="EMBL/GenBank/DDBJ databases">
        <authorList>
            <consortium name="Pathogen Informatics"/>
        </authorList>
    </citation>
    <scope>NUCLEOTIDE SEQUENCE [LARGE SCALE GENOMIC DNA]</scope>
    <source>
        <strain evidence="3 4">NCTC11923</strain>
    </source>
</reference>
<evidence type="ECO:0000259" key="2">
    <source>
        <dbReference type="Pfam" id="PF18755"/>
    </source>
</evidence>
<feature type="compositionally biased region" description="Polar residues" evidence="1">
    <location>
        <begin position="327"/>
        <end position="338"/>
    </location>
</feature>
<feature type="region of interest" description="Disordered" evidence="1">
    <location>
        <begin position="426"/>
        <end position="511"/>
    </location>
</feature>
<feature type="compositionally biased region" description="Polar residues" evidence="1">
    <location>
        <begin position="463"/>
        <end position="476"/>
    </location>
</feature>
<dbReference type="KEGG" id="asla:NCTC11923_00973"/>
<dbReference type="InterPro" id="IPR040843">
    <property type="entry name" value="RAMA"/>
</dbReference>
<evidence type="ECO:0000256" key="1">
    <source>
        <dbReference type="SAM" id="MobiDB-lite"/>
    </source>
</evidence>
<dbReference type="EMBL" id="LR134363">
    <property type="protein sequence ID" value="VEG74339.1"/>
    <property type="molecule type" value="Genomic_DNA"/>
</dbReference>
<keyword evidence="4" id="KW-1185">Reference proteome</keyword>
<dbReference type="AlphaFoldDB" id="A0A448KBM5"/>
<proteinExistence type="predicted"/>
<evidence type="ECO:0000313" key="4">
    <source>
        <dbReference type="Proteomes" id="UP000276899"/>
    </source>
</evidence>
<feature type="region of interest" description="Disordered" evidence="1">
    <location>
        <begin position="283"/>
        <end position="414"/>
    </location>
</feature>
<feature type="compositionally biased region" description="Low complexity" evidence="1">
    <location>
        <begin position="374"/>
        <end position="389"/>
    </location>
</feature>